<feature type="transmembrane region" description="Helical" evidence="7">
    <location>
        <begin position="124"/>
        <end position="144"/>
    </location>
</feature>
<comment type="subcellular location">
    <subcellularLocation>
        <location evidence="1">Membrane</location>
        <topology evidence="1">Multi-pass membrane protein</topology>
    </subcellularLocation>
</comment>
<accession>A0A1N6KFC5</accession>
<dbReference type="PANTHER" id="PTHR23511">
    <property type="entry name" value="SYNAPTIC VESICLE GLYCOPROTEIN 2"/>
    <property type="match status" value="1"/>
</dbReference>
<feature type="transmembrane region" description="Helical" evidence="7">
    <location>
        <begin position="387"/>
        <end position="407"/>
    </location>
</feature>
<proteinExistence type="inferred from homology"/>
<keyword evidence="6 7" id="KW-0472">Membrane</keyword>
<evidence type="ECO:0000313" key="9">
    <source>
        <dbReference type="EMBL" id="SIO55016.1"/>
    </source>
</evidence>
<keyword evidence="5 7" id="KW-1133">Transmembrane helix</keyword>
<feature type="transmembrane region" description="Helical" evidence="7">
    <location>
        <begin position="452"/>
        <end position="471"/>
    </location>
</feature>
<protein>
    <submittedName>
        <fullName evidence="9">MFS transporter, putative metabolite:H+ symporter</fullName>
    </submittedName>
</protein>
<evidence type="ECO:0000256" key="1">
    <source>
        <dbReference type="ARBA" id="ARBA00004141"/>
    </source>
</evidence>
<dbReference type="InterPro" id="IPR036259">
    <property type="entry name" value="MFS_trans_sf"/>
</dbReference>
<evidence type="ECO:0000259" key="8">
    <source>
        <dbReference type="PROSITE" id="PS50850"/>
    </source>
</evidence>
<feature type="domain" description="Major facilitator superfamily (MFS) profile" evidence="8">
    <location>
        <begin position="50"/>
        <end position="477"/>
    </location>
</feature>
<dbReference type="PROSITE" id="PS50850">
    <property type="entry name" value="MFS"/>
    <property type="match status" value="1"/>
</dbReference>
<dbReference type="EMBL" id="FSRM01000002">
    <property type="protein sequence ID" value="SIO55016.1"/>
    <property type="molecule type" value="Genomic_DNA"/>
</dbReference>
<dbReference type="SUPFAM" id="SSF103473">
    <property type="entry name" value="MFS general substrate transporter"/>
    <property type="match status" value="1"/>
</dbReference>
<name>A0A1N6KFC5_9BURK</name>
<comment type="similarity">
    <text evidence="2">Belongs to the major facilitator superfamily. Sugar transporter (TC 2.A.1.1) family.</text>
</comment>
<dbReference type="GO" id="GO:0022857">
    <property type="term" value="F:transmembrane transporter activity"/>
    <property type="evidence" value="ECO:0007669"/>
    <property type="project" value="InterPro"/>
</dbReference>
<dbReference type="PROSITE" id="PS00216">
    <property type="entry name" value="SUGAR_TRANSPORT_1"/>
    <property type="match status" value="1"/>
</dbReference>
<dbReference type="PROSITE" id="PS00217">
    <property type="entry name" value="SUGAR_TRANSPORT_2"/>
    <property type="match status" value="1"/>
</dbReference>
<dbReference type="Proteomes" id="UP000184693">
    <property type="component" value="Unassembled WGS sequence"/>
</dbReference>
<evidence type="ECO:0000313" key="10">
    <source>
        <dbReference type="Proteomes" id="UP000184693"/>
    </source>
</evidence>
<keyword evidence="3" id="KW-0813">Transport</keyword>
<evidence type="ECO:0000256" key="6">
    <source>
        <dbReference type="ARBA" id="ARBA00023136"/>
    </source>
</evidence>
<evidence type="ECO:0000256" key="4">
    <source>
        <dbReference type="ARBA" id="ARBA00022692"/>
    </source>
</evidence>
<keyword evidence="4 7" id="KW-0812">Transmembrane</keyword>
<feature type="transmembrane region" description="Helical" evidence="7">
    <location>
        <begin position="86"/>
        <end position="112"/>
    </location>
</feature>
<evidence type="ECO:0000256" key="3">
    <source>
        <dbReference type="ARBA" id="ARBA00022448"/>
    </source>
</evidence>
<feature type="transmembrane region" description="Helical" evidence="7">
    <location>
        <begin position="217"/>
        <end position="236"/>
    </location>
</feature>
<feature type="transmembrane region" description="Helical" evidence="7">
    <location>
        <begin position="427"/>
        <end position="446"/>
    </location>
</feature>
<gene>
    <name evidence="9" type="ORF">SAMN05444168_7000</name>
</gene>
<evidence type="ECO:0000256" key="5">
    <source>
        <dbReference type="ARBA" id="ARBA00022989"/>
    </source>
</evidence>
<feature type="transmembrane region" description="Helical" evidence="7">
    <location>
        <begin position="337"/>
        <end position="357"/>
    </location>
</feature>
<reference evidence="9 10" key="1">
    <citation type="submission" date="2016-11" db="EMBL/GenBank/DDBJ databases">
        <authorList>
            <person name="Jaros S."/>
            <person name="Januszkiewicz K."/>
            <person name="Wedrychowicz H."/>
        </authorList>
    </citation>
    <scope>NUCLEOTIDE SEQUENCE [LARGE SCALE GENOMIC DNA]</scope>
    <source>
        <strain evidence="9 10">GAS86</strain>
    </source>
</reference>
<dbReference type="InterPro" id="IPR005828">
    <property type="entry name" value="MFS_sugar_transport-like"/>
</dbReference>
<feature type="transmembrane region" description="Helical" evidence="7">
    <location>
        <begin position="47"/>
        <end position="66"/>
    </location>
</feature>
<feature type="transmembrane region" description="Helical" evidence="7">
    <location>
        <begin position="150"/>
        <end position="170"/>
    </location>
</feature>
<dbReference type="AlphaFoldDB" id="A0A1N6KFC5"/>
<organism evidence="9 10">
    <name type="scientific">Paraburkholderia phenazinium</name>
    <dbReference type="NCBI Taxonomy" id="60549"/>
    <lineage>
        <taxon>Bacteria</taxon>
        <taxon>Pseudomonadati</taxon>
        <taxon>Pseudomonadota</taxon>
        <taxon>Betaproteobacteria</taxon>
        <taxon>Burkholderiales</taxon>
        <taxon>Burkholderiaceae</taxon>
        <taxon>Paraburkholderia</taxon>
    </lineage>
</organism>
<dbReference type="GO" id="GO:0016020">
    <property type="term" value="C:membrane"/>
    <property type="evidence" value="ECO:0007669"/>
    <property type="project" value="UniProtKB-SubCell"/>
</dbReference>
<dbReference type="Gene3D" id="1.20.1250.20">
    <property type="entry name" value="MFS general substrate transporter like domains"/>
    <property type="match status" value="1"/>
</dbReference>
<evidence type="ECO:0000256" key="7">
    <source>
        <dbReference type="SAM" id="Phobius"/>
    </source>
</evidence>
<dbReference type="InterPro" id="IPR005829">
    <property type="entry name" value="Sugar_transporter_CS"/>
</dbReference>
<dbReference type="CDD" id="cd17316">
    <property type="entry name" value="MFS_SV2_like"/>
    <property type="match status" value="1"/>
</dbReference>
<dbReference type="InterPro" id="IPR020846">
    <property type="entry name" value="MFS_dom"/>
</dbReference>
<dbReference type="PANTHER" id="PTHR23511:SF34">
    <property type="entry name" value="SYNAPTIC VESICLE GLYCOPROTEIN 2"/>
    <property type="match status" value="1"/>
</dbReference>
<sequence length="486" mass="53780">MGKFMRQASDTIARSGFADAVEHRVDQESQARGIVARLDRLPATRHIWTIVFLLSLGGCFEFYDLFMTGYIAPGLIVSGLFVKTSTSIFAMNSIAAFVASTFLGLFIGTMGLSFLADRFGRRRIFVVALLGYTAASLMMAFQQSALGVNLFRLLAGIGLGVEMVTINTYVAELIPKNLRGRAFAITQIVPYCAVPVVALMSWWLVPQQPFGLDGWRWVVLASAVGAAIVWVIRLGIPESPRWLVTRGRLDEAARVTQQIERIVERQYGRPLPAAVPHAHSVPTVERRFRDILKTPYLKRTIMMSVYNAVSVIGFYGFSNWIPSLLTSKGINLVHSLQYSFLMSIALPLGPALFFYFADRIERKWSLVGSSGAIAVFGLAFAHQTGSLGLIVFGFCMNLALTIMTYSFQTYQSELYPTEIRARAIGFVYSWSRLSAIFSGFLVAFFLRDFGANGVFVMISSCMVFVMLLIGVMGPATKGLALEDINR</sequence>
<feature type="transmembrane region" description="Helical" evidence="7">
    <location>
        <begin position="182"/>
        <end position="205"/>
    </location>
</feature>
<dbReference type="Pfam" id="PF00083">
    <property type="entry name" value="Sugar_tr"/>
    <property type="match status" value="1"/>
</dbReference>
<feature type="transmembrane region" description="Helical" evidence="7">
    <location>
        <begin position="296"/>
        <end position="317"/>
    </location>
</feature>
<evidence type="ECO:0000256" key="2">
    <source>
        <dbReference type="ARBA" id="ARBA00010992"/>
    </source>
</evidence>
<feature type="transmembrane region" description="Helical" evidence="7">
    <location>
        <begin position="364"/>
        <end position="381"/>
    </location>
</feature>